<dbReference type="Gene3D" id="3.90.1200.10">
    <property type="match status" value="1"/>
</dbReference>
<dbReference type="InterPro" id="IPR052077">
    <property type="entry name" value="CcrZ_PhaseVar_Mediator"/>
</dbReference>
<sequence>MANLTEGFKDSALAQLPLKVIKLLIERLPADKLSQLSRDCVHVELLSAGLSNQNFLLQTQSSNVTQAQVLRVNHSEATWCSRADEVTCWRVAQTIGLAPELLFCSDDNELYLSEFICESEPWSQFYCQHSNHTQRQREIKIDGSVTEPVKQLLTVLQSLTTLPLPTKQVSMLQQWQEYQLQLVGEKSSTKQWQSCLQQINQLTEQAMLWFDAMDKCLVEPAFCHRDLSPFNLLLRTNKNVILGEKQTKLMCIDYEYAATSHPLFDLASILATHDLSSAQYELLLDGYFKWQSELISPYLNENAQHCVGYSINCYWLFCAMWALIMAKSEPETFLAYFQQYIALIDSN</sequence>
<feature type="domain" description="Aminoglycoside phosphotransferase" evidence="1">
    <location>
        <begin position="43"/>
        <end position="290"/>
    </location>
</feature>
<dbReference type="Pfam" id="PF01636">
    <property type="entry name" value="APH"/>
    <property type="match status" value="1"/>
</dbReference>
<dbReference type="InterPro" id="IPR002575">
    <property type="entry name" value="Aminoglycoside_PTrfase"/>
</dbReference>
<dbReference type="EMBL" id="JAKILK010000014">
    <property type="protein sequence ID" value="MCL1118727.1"/>
    <property type="molecule type" value="Genomic_DNA"/>
</dbReference>
<name>A0ABT0L4S1_9GAMM</name>
<dbReference type="Gene3D" id="3.30.200.20">
    <property type="entry name" value="Phosphorylase Kinase, domain 1"/>
    <property type="match status" value="1"/>
</dbReference>
<organism evidence="2 3">
    <name type="scientific">Shewanella aestuarii</name>
    <dbReference type="NCBI Taxonomy" id="1028752"/>
    <lineage>
        <taxon>Bacteria</taxon>
        <taxon>Pseudomonadati</taxon>
        <taxon>Pseudomonadota</taxon>
        <taxon>Gammaproteobacteria</taxon>
        <taxon>Alteromonadales</taxon>
        <taxon>Shewanellaceae</taxon>
        <taxon>Shewanella</taxon>
    </lineage>
</organism>
<dbReference type="SUPFAM" id="SSF56112">
    <property type="entry name" value="Protein kinase-like (PK-like)"/>
    <property type="match status" value="1"/>
</dbReference>
<dbReference type="Proteomes" id="UP001203212">
    <property type="component" value="Unassembled WGS sequence"/>
</dbReference>
<gene>
    <name evidence="2" type="ORF">L2689_15965</name>
</gene>
<protein>
    <submittedName>
        <fullName evidence="2">Phosphotransferase</fullName>
    </submittedName>
</protein>
<dbReference type="RefSeq" id="WP_188839331.1">
    <property type="nucleotide sequence ID" value="NZ_BMOT01000001.1"/>
</dbReference>
<proteinExistence type="predicted"/>
<evidence type="ECO:0000313" key="3">
    <source>
        <dbReference type="Proteomes" id="UP001203212"/>
    </source>
</evidence>
<dbReference type="PANTHER" id="PTHR40086">
    <property type="entry name" value="PHOSPHOTRANSFERASE YTMP-RELATED"/>
    <property type="match status" value="1"/>
</dbReference>
<keyword evidence="3" id="KW-1185">Reference proteome</keyword>
<evidence type="ECO:0000313" key="2">
    <source>
        <dbReference type="EMBL" id="MCL1118727.1"/>
    </source>
</evidence>
<reference evidence="2 3" key="1">
    <citation type="submission" date="2022-01" db="EMBL/GenBank/DDBJ databases">
        <title>Whole genome-based taxonomy of the Shewanellaceae.</title>
        <authorList>
            <person name="Martin-Rodriguez A.J."/>
        </authorList>
    </citation>
    <scope>NUCLEOTIDE SEQUENCE [LARGE SCALE GENOMIC DNA]</scope>
    <source>
        <strain evidence="2 3">JCM 17801</strain>
    </source>
</reference>
<dbReference type="InterPro" id="IPR011009">
    <property type="entry name" value="Kinase-like_dom_sf"/>
</dbReference>
<comment type="caution">
    <text evidence="2">The sequence shown here is derived from an EMBL/GenBank/DDBJ whole genome shotgun (WGS) entry which is preliminary data.</text>
</comment>
<evidence type="ECO:0000259" key="1">
    <source>
        <dbReference type="Pfam" id="PF01636"/>
    </source>
</evidence>
<dbReference type="PANTHER" id="PTHR40086:SF1">
    <property type="entry name" value="CELL CYCLE REGULATOR CCRZ"/>
    <property type="match status" value="1"/>
</dbReference>
<accession>A0ABT0L4S1</accession>